<comment type="caution">
    <text evidence="1">The sequence shown here is derived from an EMBL/GenBank/DDBJ whole genome shotgun (WGS) entry which is preliminary data.</text>
</comment>
<reference evidence="1" key="1">
    <citation type="submission" date="2021-02" db="EMBL/GenBank/DDBJ databases">
        <authorList>
            <consortium name="DOE Joint Genome Institute"/>
            <person name="Ahrendt S."/>
            <person name="Looney B.P."/>
            <person name="Miyauchi S."/>
            <person name="Morin E."/>
            <person name="Drula E."/>
            <person name="Courty P.E."/>
            <person name="Chicoki N."/>
            <person name="Fauchery L."/>
            <person name="Kohler A."/>
            <person name="Kuo A."/>
            <person name="Labutti K."/>
            <person name="Pangilinan J."/>
            <person name="Lipzen A."/>
            <person name="Riley R."/>
            <person name="Andreopoulos W."/>
            <person name="He G."/>
            <person name="Johnson J."/>
            <person name="Barry K.W."/>
            <person name="Grigoriev I.V."/>
            <person name="Nagy L."/>
            <person name="Hibbett D."/>
            <person name="Henrissat B."/>
            <person name="Matheny P.B."/>
            <person name="Labbe J."/>
            <person name="Martin F."/>
        </authorList>
    </citation>
    <scope>NUCLEOTIDE SEQUENCE</scope>
    <source>
        <strain evidence="1">FP105234-sp</strain>
    </source>
</reference>
<sequence length="207" mass="21955">MGLAWDTPVWDWTQRELRGRGSRQASARQAPSAASHAEGAFISSVSTLRSGADRENHGSLEHTSSASGAPPPVTQSRQSNRDAPLEYALDAHMVLAARSPLLEPARESTTPRCTAAVSPGCQISVLATSFFPSCSPPTTSVPNLLAVMRFMLETSVCPVPARAAQIEHREPQPPSHLARPHPCCPLTPPALSLGEPQRATRAAGELA</sequence>
<reference evidence="1" key="2">
    <citation type="journal article" date="2022" name="New Phytol.">
        <title>Evolutionary transition to the ectomycorrhizal habit in the genomes of a hyperdiverse lineage of mushroom-forming fungi.</title>
        <authorList>
            <person name="Looney B."/>
            <person name="Miyauchi S."/>
            <person name="Morin E."/>
            <person name="Drula E."/>
            <person name="Courty P.E."/>
            <person name="Kohler A."/>
            <person name="Kuo A."/>
            <person name="LaButti K."/>
            <person name="Pangilinan J."/>
            <person name="Lipzen A."/>
            <person name="Riley R."/>
            <person name="Andreopoulos W."/>
            <person name="He G."/>
            <person name="Johnson J."/>
            <person name="Nolan M."/>
            <person name="Tritt A."/>
            <person name="Barry K.W."/>
            <person name="Grigoriev I.V."/>
            <person name="Nagy L.G."/>
            <person name="Hibbett D."/>
            <person name="Henrissat B."/>
            <person name="Matheny P.B."/>
            <person name="Labbe J."/>
            <person name="Martin F.M."/>
        </authorList>
    </citation>
    <scope>NUCLEOTIDE SEQUENCE</scope>
    <source>
        <strain evidence="1">FP105234-sp</strain>
    </source>
</reference>
<proteinExistence type="predicted"/>
<organism evidence="1 2">
    <name type="scientific">Auriscalpium vulgare</name>
    <dbReference type="NCBI Taxonomy" id="40419"/>
    <lineage>
        <taxon>Eukaryota</taxon>
        <taxon>Fungi</taxon>
        <taxon>Dikarya</taxon>
        <taxon>Basidiomycota</taxon>
        <taxon>Agaricomycotina</taxon>
        <taxon>Agaricomycetes</taxon>
        <taxon>Russulales</taxon>
        <taxon>Auriscalpiaceae</taxon>
        <taxon>Auriscalpium</taxon>
    </lineage>
</organism>
<dbReference type="Proteomes" id="UP000814033">
    <property type="component" value="Unassembled WGS sequence"/>
</dbReference>
<accession>A0ACB8RUG7</accession>
<evidence type="ECO:0000313" key="2">
    <source>
        <dbReference type="Proteomes" id="UP000814033"/>
    </source>
</evidence>
<name>A0ACB8RUG7_9AGAM</name>
<keyword evidence="2" id="KW-1185">Reference proteome</keyword>
<dbReference type="EMBL" id="MU275900">
    <property type="protein sequence ID" value="KAI0047684.1"/>
    <property type="molecule type" value="Genomic_DNA"/>
</dbReference>
<gene>
    <name evidence="1" type="ORF">FA95DRAFT_1605911</name>
</gene>
<protein>
    <submittedName>
        <fullName evidence="1">Uncharacterized protein</fullName>
    </submittedName>
</protein>
<evidence type="ECO:0000313" key="1">
    <source>
        <dbReference type="EMBL" id="KAI0047684.1"/>
    </source>
</evidence>